<evidence type="ECO:0000256" key="3">
    <source>
        <dbReference type="ARBA" id="ARBA00022737"/>
    </source>
</evidence>
<name>A0A425XWP5_9BACT</name>
<evidence type="ECO:0000313" key="6">
    <source>
        <dbReference type="Proteomes" id="UP000285794"/>
    </source>
</evidence>
<proteinExistence type="inferred from homology"/>
<dbReference type="Gene3D" id="2.160.10.10">
    <property type="entry name" value="Hexapeptide repeat proteins"/>
    <property type="match status" value="1"/>
</dbReference>
<organism evidence="5 6">
    <name type="scientific">Ancylomarina euxinus</name>
    <dbReference type="NCBI Taxonomy" id="2283627"/>
    <lineage>
        <taxon>Bacteria</taxon>
        <taxon>Pseudomonadati</taxon>
        <taxon>Bacteroidota</taxon>
        <taxon>Bacteroidia</taxon>
        <taxon>Marinilabiliales</taxon>
        <taxon>Marinifilaceae</taxon>
        <taxon>Ancylomarina</taxon>
    </lineage>
</organism>
<dbReference type="InterPro" id="IPR050179">
    <property type="entry name" value="Trans_hexapeptide_repeat"/>
</dbReference>
<dbReference type="CDD" id="cd03349">
    <property type="entry name" value="LbH_XAT"/>
    <property type="match status" value="1"/>
</dbReference>
<keyword evidence="6" id="KW-1185">Reference proteome</keyword>
<dbReference type="InterPro" id="IPR011004">
    <property type="entry name" value="Trimer_LpxA-like_sf"/>
</dbReference>
<comment type="similarity">
    <text evidence="1">Belongs to the transferase hexapeptide repeat family.</text>
</comment>
<dbReference type="AlphaFoldDB" id="A0A425XWP5"/>
<evidence type="ECO:0000256" key="4">
    <source>
        <dbReference type="ARBA" id="ARBA00023315"/>
    </source>
</evidence>
<dbReference type="InterPro" id="IPR018357">
    <property type="entry name" value="Hexapep_transf_CS"/>
</dbReference>
<sequence length="217" mass="25568">MKKVIRYFFLFAKTILKMLHRLMHLGRNNIYNVENLFGLNTYLFNTKWGMRSGCGKDCKIYDTIIGNYTEIAWNVTISPFNHHFENFCVYEFPEMYDKEKLINTHNKIFNGYNCKIGHDVWIGCYSIILSDIEIGNGAIIAANSVVTKSVPPYAIVGGNPAKFIKWRFSKEQIDKLEVIKWYNLTEEEIKCRQKELQEIVHFDYESLLFNRKNDLHV</sequence>
<dbReference type="Pfam" id="PF00132">
    <property type="entry name" value="Hexapep"/>
    <property type="match status" value="1"/>
</dbReference>
<evidence type="ECO:0000313" key="5">
    <source>
        <dbReference type="EMBL" id="RRG19073.1"/>
    </source>
</evidence>
<comment type="caution">
    <text evidence="5">The sequence shown here is derived from an EMBL/GenBank/DDBJ whole genome shotgun (WGS) entry which is preliminary data.</text>
</comment>
<keyword evidence="2 5" id="KW-0808">Transferase</keyword>
<dbReference type="GO" id="GO:0016746">
    <property type="term" value="F:acyltransferase activity"/>
    <property type="evidence" value="ECO:0007669"/>
    <property type="project" value="UniProtKB-KW"/>
</dbReference>
<dbReference type="PANTHER" id="PTHR43300:SF11">
    <property type="entry name" value="ACETYLTRANSFERASE RV3034C-RELATED"/>
    <property type="match status" value="1"/>
</dbReference>
<dbReference type="Proteomes" id="UP000285794">
    <property type="component" value="Unassembled WGS sequence"/>
</dbReference>
<reference evidence="5 6" key="1">
    <citation type="submission" date="2018-07" db="EMBL/GenBank/DDBJ databases">
        <title>Draft genome sequence of Ancylomarina sp. M1P.</title>
        <authorList>
            <person name="Yadav S."/>
            <person name="Villanueva L."/>
            <person name="Damste J.S.S."/>
        </authorList>
    </citation>
    <scope>NUCLEOTIDE SEQUENCE [LARGE SCALE GENOMIC DNA]</scope>
    <source>
        <strain evidence="5 6">M1P</strain>
    </source>
</reference>
<keyword evidence="3" id="KW-0677">Repeat</keyword>
<protein>
    <submittedName>
        <fullName evidence="5">Antibiotic acetyltransferase</fullName>
    </submittedName>
</protein>
<dbReference type="InterPro" id="IPR001451">
    <property type="entry name" value="Hexapep"/>
</dbReference>
<dbReference type="RefSeq" id="WP_125032091.1">
    <property type="nucleotide sequence ID" value="NZ_JAPXVP010000024.1"/>
</dbReference>
<gene>
    <name evidence="5" type="ORF">DWB61_16935</name>
</gene>
<dbReference type="PANTHER" id="PTHR43300">
    <property type="entry name" value="ACETYLTRANSFERASE"/>
    <property type="match status" value="1"/>
</dbReference>
<dbReference type="PROSITE" id="PS00101">
    <property type="entry name" value="HEXAPEP_TRANSFERASES"/>
    <property type="match status" value="1"/>
</dbReference>
<evidence type="ECO:0000256" key="1">
    <source>
        <dbReference type="ARBA" id="ARBA00007274"/>
    </source>
</evidence>
<keyword evidence="4" id="KW-0012">Acyltransferase</keyword>
<dbReference type="SUPFAM" id="SSF51161">
    <property type="entry name" value="Trimeric LpxA-like enzymes"/>
    <property type="match status" value="1"/>
</dbReference>
<dbReference type="OrthoDB" id="9812571at2"/>
<accession>A0A425XWP5</accession>
<evidence type="ECO:0000256" key="2">
    <source>
        <dbReference type="ARBA" id="ARBA00022679"/>
    </source>
</evidence>
<dbReference type="EMBL" id="QQWG01000027">
    <property type="protein sequence ID" value="RRG19073.1"/>
    <property type="molecule type" value="Genomic_DNA"/>
</dbReference>